<reference evidence="1 2" key="1">
    <citation type="submission" date="2019-07" db="EMBL/GenBank/DDBJ databases">
        <authorList>
            <person name="Krukonis G.P."/>
            <person name="Delesalle V.A."/>
        </authorList>
    </citation>
    <scope>NUCLEOTIDE SEQUENCE [LARGE SCALE GENOMIC DNA]</scope>
</reference>
<evidence type="ECO:0000313" key="1">
    <source>
        <dbReference type="EMBL" id="QFR56539.1"/>
    </source>
</evidence>
<name>A0A5P8PIP6_9CAUD</name>
<dbReference type="EMBL" id="MN176230">
    <property type="protein sequence ID" value="QFR56539.1"/>
    <property type="molecule type" value="Genomic_DNA"/>
</dbReference>
<sequence length="119" mass="13531">MYEQKRLHVDIYAGEAITKDQEEAINILLEEAEGDVDSAISRVTQAHGWYSGSNLVPLNKLEQGHLIRILITGTYTVKDTFEDWLEEQVNRVVDGTPVSHAYQNVLEEFKKRKASGEEL</sequence>
<organism evidence="1 2">
    <name type="scientific">Bacillus phage 056SW001B</name>
    <dbReference type="NCBI Taxonomy" id="2601663"/>
    <lineage>
        <taxon>Viruses</taxon>
        <taxon>Duplodnaviria</taxon>
        <taxon>Heunggongvirae</taxon>
        <taxon>Uroviricota</taxon>
        <taxon>Caudoviricetes</taxon>
        <taxon>Ehrlichviridae</taxon>
        <taxon>Gettysburgvirus</taxon>
        <taxon>Gettysburgvirus gv056SW001B</taxon>
    </lineage>
</organism>
<keyword evidence="2" id="KW-1185">Reference proteome</keyword>
<gene>
    <name evidence="1" type="primary">75</name>
    <name evidence="1" type="ORF">056SW001B_75</name>
</gene>
<accession>A0A5P8PIP6</accession>
<proteinExistence type="predicted"/>
<protein>
    <submittedName>
        <fullName evidence="1">Uncharacterized protein</fullName>
    </submittedName>
</protein>
<dbReference type="Proteomes" id="UP000326637">
    <property type="component" value="Segment"/>
</dbReference>
<evidence type="ECO:0000313" key="2">
    <source>
        <dbReference type="Proteomes" id="UP000326637"/>
    </source>
</evidence>